<protein>
    <submittedName>
        <fullName evidence="1">Uncharacterized protein</fullName>
    </submittedName>
</protein>
<evidence type="ECO:0000313" key="2">
    <source>
        <dbReference type="Proteomes" id="UP001603857"/>
    </source>
</evidence>
<evidence type="ECO:0000313" key="1">
    <source>
        <dbReference type="EMBL" id="KAL2325412.1"/>
    </source>
</evidence>
<reference evidence="1 2" key="1">
    <citation type="submission" date="2024-08" db="EMBL/GenBank/DDBJ databases">
        <title>Insights into the chromosomal genome structure of Flemingia macrophylla.</title>
        <authorList>
            <person name="Ding Y."/>
            <person name="Zhao Y."/>
            <person name="Bi W."/>
            <person name="Wu M."/>
            <person name="Zhao G."/>
            <person name="Gong Y."/>
            <person name="Li W."/>
            <person name="Zhang P."/>
        </authorList>
    </citation>
    <scope>NUCLEOTIDE SEQUENCE [LARGE SCALE GENOMIC DNA]</scope>
    <source>
        <strain evidence="1">DYQJB</strain>
        <tissue evidence="1">Leaf</tissue>
    </source>
</reference>
<comment type="caution">
    <text evidence="1">The sequence shown here is derived from an EMBL/GenBank/DDBJ whole genome shotgun (WGS) entry which is preliminary data.</text>
</comment>
<dbReference type="EMBL" id="JBGMDY010000008">
    <property type="protein sequence ID" value="KAL2325412.1"/>
    <property type="molecule type" value="Genomic_DNA"/>
</dbReference>
<sequence>MDQCNGVKKKRHLFGPIQSQLIPPTPSLPKALVCGYLLHSLPSSVIPLIDCP</sequence>
<gene>
    <name evidence="1" type="ORF">Fmac_024470</name>
</gene>
<proteinExistence type="predicted"/>
<dbReference type="AlphaFoldDB" id="A0ABD1LPH8"/>
<dbReference type="Proteomes" id="UP001603857">
    <property type="component" value="Unassembled WGS sequence"/>
</dbReference>
<accession>A0ABD1LPH8</accession>
<keyword evidence="2" id="KW-1185">Reference proteome</keyword>
<organism evidence="1 2">
    <name type="scientific">Flemingia macrophylla</name>
    <dbReference type="NCBI Taxonomy" id="520843"/>
    <lineage>
        <taxon>Eukaryota</taxon>
        <taxon>Viridiplantae</taxon>
        <taxon>Streptophyta</taxon>
        <taxon>Embryophyta</taxon>
        <taxon>Tracheophyta</taxon>
        <taxon>Spermatophyta</taxon>
        <taxon>Magnoliopsida</taxon>
        <taxon>eudicotyledons</taxon>
        <taxon>Gunneridae</taxon>
        <taxon>Pentapetalae</taxon>
        <taxon>rosids</taxon>
        <taxon>fabids</taxon>
        <taxon>Fabales</taxon>
        <taxon>Fabaceae</taxon>
        <taxon>Papilionoideae</taxon>
        <taxon>50 kb inversion clade</taxon>
        <taxon>NPAAA clade</taxon>
        <taxon>indigoferoid/millettioid clade</taxon>
        <taxon>Phaseoleae</taxon>
        <taxon>Flemingia</taxon>
    </lineage>
</organism>
<name>A0ABD1LPH8_9FABA</name>